<comment type="caution">
    <text evidence="2">The sequence shown here is derived from an EMBL/GenBank/DDBJ whole genome shotgun (WGS) entry which is preliminary data.</text>
</comment>
<accession>A0AA37LYZ8</accession>
<dbReference type="EMBL" id="BPPX01000036">
    <property type="protein sequence ID" value="GJC88963.1"/>
    <property type="molecule type" value="Genomic_DNA"/>
</dbReference>
<dbReference type="Proteomes" id="UP001055172">
    <property type="component" value="Unassembled WGS sequence"/>
</dbReference>
<reference evidence="2 3" key="1">
    <citation type="submission" date="2021-07" db="EMBL/GenBank/DDBJ databases">
        <title>Genome data of Colletotrichum spaethianum.</title>
        <authorList>
            <person name="Utami Y.D."/>
            <person name="Hiruma K."/>
        </authorList>
    </citation>
    <scope>NUCLEOTIDE SEQUENCE [LARGE SCALE GENOMIC DNA]</scope>
    <source>
        <strain evidence="2 3">MAFF 242679</strain>
    </source>
</reference>
<keyword evidence="3" id="KW-1185">Reference proteome</keyword>
<proteinExistence type="predicted"/>
<protein>
    <recommendedName>
        <fullName evidence="1">DUF7136 domain-containing protein</fullName>
    </recommendedName>
</protein>
<evidence type="ECO:0000259" key="1">
    <source>
        <dbReference type="Pfam" id="PF23584"/>
    </source>
</evidence>
<dbReference type="Pfam" id="PF23584">
    <property type="entry name" value="DUF7136"/>
    <property type="match status" value="1"/>
</dbReference>
<gene>
    <name evidence="2" type="ORF">ColLi_11801</name>
</gene>
<sequence length="224" mass="24940">MISAIPGAIWSFVGATAYLGTIASATGVLDIGLVFPRANETYEPRDEFPIVFAFQNPFLAKHLEPSIWFRILNNSNSDWDVIDDGSELYFLWTHREIDGEGPFRLIWQPSWPEYDESGYEVKLARNSSANFLVDFEVKKRGQKADLIAATADDEECPDQGFALNLTDETRKIPTHPTPRRKGPDTCAVLASSSPTPTANPCRVTIDQAVVESMGRWMSRRGAAV</sequence>
<evidence type="ECO:0000313" key="2">
    <source>
        <dbReference type="EMBL" id="GJC88963.1"/>
    </source>
</evidence>
<dbReference type="AlphaFoldDB" id="A0AA37LYZ8"/>
<name>A0AA37LYZ8_9PEZI</name>
<evidence type="ECO:0000313" key="3">
    <source>
        <dbReference type="Proteomes" id="UP001055172"/>
    </source>
</evidence>
<feature type="domain" description="DUF7136" evidence="1">
    <location>
        <begin position="25"/>
        <end position="219"/>
    </location>
</feature>
<organism evidence="2 3">
    <name type="scientific">Colletotrichum liriopes</name>
    <dbReference type="NCBI Taxonomy" id="708192"/>
    <lineage>
        <taxon>Eukaryota</taxon>
        <taxon>Fungi</taxon>
        <taxon>Dikarya</taxon>
        <taxon>Ascomycota</taxon>
        <taxon>Pezizomycotina</taxon>
        <taxon>Sordariomycetes</taxon>
        <taxon>Hypocreomycetidae</taxon>
        <taxon>Glomerellales</taxon>
        <taxon>Glomerellaceae</taxon>
        <taxon>Colletotrichum</taxon>
        <taxon>Colletotrichum spaethianum species complex</taxon>
    </lineage>
</organism>
<dbReference type="InterPro" id="IPR055560">
    <property type="entry name" value="DUF7136"/>
</dbReference>